<name>A0A5P8PR07_9CAUD</name>
<protein>
    <submittedName>
        <fullName evidence="1">Uncharacterized protein</fullName>
    </submittedName>
</protein>
<proteinExistence type="predicted"/>
<sequence length="131" mass="14762">MVLLIYRKIAPYLCLFLALTTLGFALGNVWQGKVIVDLQSQLLKDRDQQVKVVIEQQHAANQVSQEYEQRKADREQTKVVVTHEIEKIVSVPMYSNLCFDTDGLHLLNDSIRAINGSSQLKTAMSEDTGAK</sequence>
<evidence type="ECO:0000313" key="2">
    <source>
        <dbReference type="Proteomes" id="UP000326537"/>
    </source>
</evidence>
<organism evidence="1 2">
    <name type="scientific">Acinetobacter phage VB_ApiP_XC38</name>
    <dbReference type="NCBI Taxonomy" id="2655002"/>
    <lineage>
        <taxon>Viruses</taxon>
        <taxon>Duplodnaviria</taxon>
        <taxon>Heunggongvirae</taxon>
        <taxon>Uroviricota</taxon>
        <taxon>Caudoviricetes</taxon>
        <taxon>Schitoviridae</taxon>
        <taxon>Exceevirus</taxon>
        <taxon>Exceevirus Xc38</taxon>
    </lineage>
</organism>
<evidence type="ECO:0000313" key="1">
    <source>
        <dbReference type="EMBL" id="QFR59727.1"/>
    </source>
</evidence>
<dbReference type="EMBL" id="MN508356">
    <property type="protein sequence ID" value="QFR59727.1"/>
    <property type="molecule type" value="Genomic_DNA"/>
</dbReference>
<keyword evidence="2" id="KW-1185">Reference proteome</keyword>
<dbReference type="Proteomes" id="UP000326537">
    <property type="component" value="Segment"/>
</dbReference>
<accession>A0A5P8PR07</accession>
<gene>
    <name evidence="1" type="ORF">VBApiPXC38_40</name>
</gene>
<reference evidence="1 2" key="1">
    <citation type="submission" date="2019-09" db="EMBL/GenBank/DDBJ databases">
        <title>The characteristics and genome analysis of VB_ApiP_XC38, a novel N4-like phage Infecting Acinetobacter pittii.</title>
        <authorList>
            <person name="Cheng M."/>
        </authorList>
    </citation>
    <scope>NUCLEOTIDE SEQUENCE [LARGE SCALE GENOMIC DNA]</scope>
</reference>